<evidence type="ECO:0000313" key="2">
    <source>
        <dbReference type="Proteomes" id="UP000218160"/>
    </source>
</evidence>
<accession>A0A291B6C5</accession>
<keyword evidence="2" id="KW-1185">Reference proteome</keyword>
<reference evidence="2" key="1">
    <citation type="submission" date="2017-04" db="EMBL/GenBank/DDBJ databases">
        <title>Genome evolution of the luminous symbionts of deep sea anglerfish.</title>
        <authorList>
            <person name="Hendry T.A."/>
        </authorList>
    </citation>
    <scope>NUCLEOTIDE SEQUENCE [LARGE SCALE GENOMIC DNA]</scope>
</reference>
<evidence type="ECO:0000313" key="1">
    <source>
        <dbReference type="EMBL" id="ATF08553.1"/>
    </source>
</evidence>
<dbReference type="EMBL" id="CP020660">
    <property type="protein sequence ID" value="ATF08553.1"/>
    <property type="molecule type" value="Genomic_DNA"/>
</dbReference>
<dbReference type="Proteomes" id="UP000218160">
    <property type="component" value="Chromosome 1"/>
</dbReference>
<gene>
    <name evidence="1" type="ORF">BTN50_0005</name>
</gene>
<proteinExistence type="predicted"/>
<dbReference type="AlphaFoldDB" id="A0A291B6C5"/>
<organism evidence="1 2">
    <name type="scientific">Candidatus Enterovibrio altilux</name>
    <dbReference type="NCBI Taxonomy" id="1927128"/>
    <lineage>
        <taxon>Bacteria</taxon>
        <taxon>Pseudomonadati</taxon>
        <taxon>Pseudomonadota</taxon>
        <taxon>Gammaproteobacteria</taxon>
        <taxon>Vibrionales</taxon>
        <taxon>Vibrionaceae</taxon>
        <taxon>Enterovibrio</taxon>
    </lineage>
</organism>
<protein>
    <submittedName>
        <fullName evidence="1">Uncharacterized protein</fullName>
    </submittedName>
</protein>
<sequence length="41" mass="4471">MAPSSIQHVRESRVIESFIIQLPVGCFVAKLVHGPEYSSGT</sequence>
<name>A0A291B6C5_9GAMM</name>
<dbReference type="KEGG" id="elux:BTN50_0005"/>